<evidence type="ECO:0000256" key="1">
    <source>
        <dbReference type="SAM" id="MobiDB-lite"/>
    </source>
</evidence>
<feature type="transmembrane region" description="Helical" evidence="2">
    <location>
        <begin position="27"/>
        <end position="49"/>
    </location>
</feature>
<evidence type="ECO:0000256" key="2">
    <source>
        <dbReference type="SAM" id="Phobius"/>
    </source>
</evidence>
<keyword evidence="2" id="KW-1133">Transmembrane helix</keyword>
<name>A0A0M6YA90_9HYPH</name>
<protein>
    <submittedName>
        <fullName evidence="3">Uncharacterized protein</fullName>
    </submittedName>
</protein>
<accession>A0A0M6YA90</accession>
<keyword evidence="4" id="KW-1185">Reference proteome</keyword>
<organism evidence="3 4">
    <name type="scientific">Roseibium aggregatum</name>
    <dbReference type="NCBI Taxonomy" id="187304"/>
    <lineage>
        <taxon>Bacteria</taxon>
        <taxon>Pseudomonadati</taxon>
        <taxon>Pseudomonadota</taxon>
        <taxon>Alphaproteobacteria</taxon>
        <taxon>Hyphomicrobiales</taxon>
        <taxon>Stappiaceae</taxon>
        <taxon>Roseibium</taxon>
    </lineage>
</organism>
<keyword evidence="2" id="KW-0812">Transmembrane</keyword>
<reference evidence="4" key="1">
    <citation type="submission" date="2015-07" db="EMBL/GenBank/DDBJ databases">
        <authorList>
            <person name="Rodrigo-Torres Lidia"/>
            <person name="Arahal R.David."/>
        </authorList>
    </citation>
    <scope>NUCLEOTIDE SEQUENCE [LARGE SCALE GENOMIC DNA]</scope>
    <source>
        <strain evidence="4">CECT 4801</strain>
    </source>
</reference>
<dbReference type="EMBL" id="CXST01000004">
    <property type="protein sequence ID" value="CTQ46634.1"/>
    <property type="molecule type" value="Genomic_DNA"/>
</dbReference>
<gene>
    <name evidence="3" type="ORF">LAL4801_05093</name>
</gene>
<evidence type="ECO:0000313" key="3">
    <source>
        <dbReference type="EMBL" id="CTQ46634.1"/>
    </source>
</evidence>
<feature type="region of interest" description="Disordered" evidence="1">
    <location>
        <begin position="114"/>
        <end position="160"/>
    </location>
</feature>
<dbReference type="OrthoDB" id="7876162at2"/>
<evidence type="ECO:0000313" key="4">
    <source>
        <dbReference type="Proteomes" id="UP000048926"/>
    </source>
</evidence>
<keyword evidence="2" id="KW-0472">Membrane</keyword>
<dbReference type="Proteomes" id="UP000048926">
    <property type="component" value="Unassembled WGS sequence"/>
</dbReference>
<dbReference type="RefSeq" id="WP_055660614.1">
    <property type="nucleotide sequence ID" value="NZ_CXST01000004.1"/>
</dbReference>
<sequence length="160" mass="17041">MSTTATTAQTLDPPPDSWVAPGASDGFATAGLITLLLLLFLVIYLYAVFDRYAEHKGSRTPIRTTIPTMLVIGLAYDLVPPLRDVSLLLPLTLIFAAFAYDVVLWMKPEPAADETLQEEETASAENVSPANGTPPAKEQPIAEQSVADLQTPVEGKGASA</sequence>
<proteinExistence type="predicted"/>
<dbReference type="AlphaFoldDB" id="A0A0M6YA90"/>